<dbReference type="EMBL" id="JAVSNH010000001">
    <property type="protein sequence ID" value="MDT4510306.1"/>
    <property type="molecule type" value="Genomic_DNA"/>
</dbReference>
<comment type="subcellular location">
    <subcellularLocation>
        <location evidence="1">Membrane</location>
    </subcellularLocation>
</comment>
<dbReference type="AlphaFoldDB" id="A0AAW8VE35"/>
<evidence type="ECO:0000313" key="6">
    <source>
        <dbReference type="Proteomes" id="UP001266995"/>
    </source>
</evidence>
<dbReference type="InterPro" id="IPR050515">
    <property type="entry name" value="Beta-lactam/transpept"/>
</dbReference>
<feature type="domain" description="Penicillin-binding protein transpeptidase" evidence="4">
    <location>
        <begin position="84"/>
        <end position="282"/>
    </location>
</feature>
<dbReference type="InterPro" id="IPR001460">
    <property type="entry name" value="PCN-bd_Tpept"/>
</dbReference>
<organism evidence="5 6">
    <name type="scientific">Bacteroides cellulosilyticus</name>
    <dbReference type="NCBI Taxonomy" id="246787"/>
    <lineage>
        <taxon>Bacteria</taxon>
        <taxon>Pseudomonadati</taxon>
        <taxon>Bacteroidota</taxon>
        <taxon>Bacteroidia</taxon>
        <taxon>Bacteroidales</taxon>
        <taxon>Bacteroidaceae</taxon>
        <taxon>Bacteroides</taxon>
    </lineage>
</organism>
<keyword evidence="3" id="KW-0732">Signal</keyword>
<dbReference type="Gene3D" id="3.30.450.330">
    <property type="match status" value="1"/>
</dbReference>
<feature type="signal peptide" evidence="3">
    <location>
        <begin position="1"/>
        <end position="21"/>
    </location>
</feature>
<proteinExistence type="predicted"/>
<dbReference type="SUPFAM" id="SSF56601">
    <property type="entry name" value="beta-lactamase/transpeptidase-like"/>
    <property type="match status" value="1"/>
</dbReference>
<sequence length="289" mass="31296">MAKIFYIITLAILLISCNSNNGKTKQVSTIDSTLQVSVDSILQNKLSELDATIGQVIIMEVQTGEIKAFVGSDSILQESGLVRTASLLAALETKTVKLSDTIDVDNGILAIGKDTLCDHNWHRGGYGKITVEQGFGVASNIANYKIVKKVFENEQAFSEALAKYGYQVKDTSLVYNPLGYGILTTPLQNLTFFNYIAKSKTAIKEALEYSVSNGLAKPAQSDKVKVAGATGTIQLPNGEYAIEFCGYFPADNPKYNVIVTINKTELPASGGLMAGSVFRQIVDIMNERQ</sequence>
<evidence type="ECO:0000256" key="1">
    <source>
        <dbReference type="ARBA" id="ARBA00004370"/>
    </source>
</evidence>
<dbReference type="PANTHER" id="PTHR30627">
    <property type="entry name" value="PEPTIDOGLYCAN D,D-TRANSPEPTIDASE"/>
    <property type="match status" value="1"/>
</dbReference>
<name>A0AAW8VE35_9BACE</name>
<evidence type="ECO:0000313" key="5">
    <source>
        <dbReference type="EMBL" id="MDT4510306.1"/>
    </source>
</evidence>
<reference evidence="5" key="1">
    <citation type="submission" date="2023-08" db="EMBL/GenBank/DDBJ databases">
        <title>Reintroducing virulent viruses to syntetic microbiomes.</title>
        <authorList>
            <person name="Wilde J."/>
            <person name="Boyes R."/>
            <person name="Robinson A.V."/>
            <person name="Daisley B.A."/>
            <person name="Allen-Vercoe E."/>
        </authorList>
    </citation>
    <scope>NUCLEOTIDE SEQUENCE</scope>
    <source>
        <strain evidence="5">225I_12FAA</strain>
    </source>
</reference>
<dbReference type="Pfam" id="PF00905">
    <property type="entry name" value="Transpeptidase"/>
    <property type="match status" value="1"/>
</dbReference>
<evidence type="ECO:0000259" key="4">
    <source>
        <dbReference type="Pfam" id="PF00905"/>
    </source>
</evidence>
<evidence type="ECO:0000256" key="3">
    <source>
        <dbReference type="SAM" id="SignalP"/>
    </source>
</evidence>
<keyword evidence="2" id="KW-0472">Membrane</keyword>
<comment type="caution">
    <text evidence="5">The sequence shown here is derived from an EMBL/GenBank/DDBJ whole genome shotgun (WGS) entry which is preliminary data.</text>
</comment>
<dbReference type="GO" id="GO:0008658">
    <property type="term" value="F:penicillin binding"/>
    <property type="evidence" value="ECO:0007669"/>
    <property type="project" value="InterPro"/>
</dbReference>
<dbReference type="GO" id="GO:0071555">
    <property type="term" value="P:cell wall organization"/>
    <property type="evidence" value="ECO:0007669"/>
    <property type="project" value="TreeGrafter"/>
</dbReference>
<accession>A0AAW8VE35</accession>
<feature type="chain" id="PRO_5043454605" evidence="3">
    <location>
        <begin position="22"/>
        <end position="289"/>
    </location>
</feature>
<dbReference type="Gene3D" id="3.40.710.10">
    <property type="entry name" value="DD-peptidase/beta-lactamase superfamily"/>
    <property type="match status" value="1"/>
</dbReference>
<evidence type="ECO:0000256" key="2">
    <source>
        <dbReference type="ARBA" id="ARBA00023136"/>
    </source>
</evidence>
<protein>
    <submittedName>
        <fullName evidence="5">Penicillin-binding transpeptidase domain-containing protein</fullName>
    </submittedName>
</protein>
<gene>
    <name evidence="5" type="ORF">RO785_04850</name>
</gene>
<dbReference type="RefSeq" id="WP_117945719.1">
    <property type="nucleotide sequence ID" value="NZ_JADNGG010000002.1"/>
</dbReference>
<dbReference type="PROSITE" id="PS51257">
    <property type="entry name" value="PROKAR_LIPOPROTEIN"/>
    <property type="match status" value="1"/>
</dbReference>
<dbReference type="Proteomes" id="UP001266995">
    <property type="component" value="Unassembled WGS sequence"/>
</dbReference>
<dbReference type="PANTHER" id="PTHR30627:SF1">
    <property type="entry name" value="PEPTIDOGLYCAN D,D-TRANSPEPTIDASE FTSI"/>
    <property type="match status" value="1"/>
</dbReference>
<dbReference type="GO" id="GO:0005886">
    <property type="term" value="C:plasma membrane"/>
    <property type="evidence" value="ECO:0007669"/>
    <property type="project" value="TreeGrafter"/>
</dbReference>
<dbReference type="InterPro" id="IPR012338">
    <property type="entry name" value="Beta-lactam/transpept-like"/>
</dbReference>